<evidence type="ECO:0000256" key="1">
    <source>
        <dbReference type="SAM" id="Phobius"/>
    </source>
</evidence>
<feature type="transmembrane region" description="Helical" evidence="1">
    <location>
        <begin position="176"/>
        <end position="199"/>
    </location>
</feature>
<keyword evidence="3" id="KW-1185">Reference proteome</keyword>
<gene>
    <name evidence="2" type="ORF">BJ994_003068</name>
</gene>
<feature type="transmembrane region" description="Helical" evidence="1">
    <location>
        <begin position="219"/>
        <end position="235"/>
    </location>
</feature>
<evidence type="ECO:0000313" key="3">
    <source>
        <dbReference type="Proteomes" id="UP000547458"/>
    </source>
</evidence>
<organism evidence="2 3">
    <name type="scientific">Arthrobacter pigmenti</name>
    <dbReference type="NCBI Taxonomy" id="271432"/>
    <lineage>
        <taxon>Bacteria</taxon>
        <taxon>Bacillati</taxon>
        <taxon>Actinomycetota</taxon>
        <taxon>Actinomycetes</taxon>
        <taxon>Micrococcales</taxon>
        <taxon>Micrococcaceae</taxon>
        <taxon>Arthrobacter</taxon>
    </lineage>
</organism>
<dbReference type="Proteomes" id="UP000547458">
    <property type="component" value="Unassembled WGS sequence"/>
</dbReference>
<feature type="transmembrane region" description="Helical" evidence="1">
    <location>
        <begin position="143"/>
        <end position="164"/>
    </location>
</feature>
<keyword evidence="1" id="KW-0812">Transmembrane</keyword>
<reference evidence="2 3" key="1">
    <citation type="submission" date="2020-03" db="EMBL/GenBank/DDBJ databases">
        <title>Sequencing the genomes of 1000 actinobacteria strains.</title>
        <authorList>
            <person name="Klenk H.-P."/>
        </authorList>
    </citation>
    <scope>NUCLEOTIDE SEQUENCE [LARGE SCALE GENOMIC DNA]</scope>
    <source>
        <strain evidence="2 3">DSM 16403</strain>
    </source>
</reference>
<name>A0A846RTY8_9MICC</name>
<keyword evidence="1" id="KW-0472">Membrane</keyword>
<dbReference type="AlphaFoldDB" id="A0A846RTY8"/>
<proteinExistence type="predicted"/>
<keyword evidence="1" id="KW-1133">Transmembrane helix</keyword>
<protein>
    <submittedName>
        <fullName evidence="2">Uncharacterized protein</fullName>
    </submittedName>
</protein>
<accession>A0A846RTY8</accession>
<comment type="caution">
    <text evidence="2">The sequence shown here is derived from an EMBL/GenBank/DDBJ whole genome shotgun (WGS) entry which is preliminary data.</text>
</comment>
<feature type="transmembrane region" description="Helical" evidence="1">
    <location>
        <begin position="105"/>
        <end position="123"/>
    </location>
</feature>
<feature type="transmembrane region" description="Helical" evidence="1">
    <location>
        <begin position="75"/>
        <end position="93"/>
    </location>
</feature>
<dbReference type="EMBL" id="JAATJL010000001">
    <property type="protein sequence ID" value="NJC23992.1"/>
    <property type="molecule type" value="Genomic_DNA"/>
</dbReference>
<feature type="transmembrane region" description="Helical" evidence="1">
    <location>
        <begin position="28"/>
        <end position="49"/>
    </location>
</feature>
<sequence>MQQEITDSPPAGTVPESSWERIRFGRTALLLGIPVVVLSLASGLLFLALEKSTAETFDDIHFWFYFFDVGREINVPTWFSSGLWIVAGVMAGFFSRRATAHRRSWLLFAVVCVIFSIDEMLELHERLDVIGYELAAFLPFDLGFVWVIPGGLIALVIVLALTRLVFSLPKGVRNGLILAGVVFVVGGMGVETLAGLTVAANGLTPQFFVLTLIEETCEMAGIVLCVAALAHLVEYKKHDGGTAYRLASRASN</sequence>
<dbReference type="RefSeq" id="WP_167995299.1">
    <property type="nucleotide sequence ID" value="NZ_JAATJL010000001.1"/>
</dbReference>
<evidence type="ECO:0000313" key="2">
    <source>
        <dbReference type="EMBL" id="NJC23992.1"/>
    </source>
</evidence>